<dbReference type="EMBL" id="CAJNOR010016041">
    <property type="protein sequence ID" value="CAF1684002.1"/>
    <property type="molecule type" value="Genomic_DNA"/>
</dbReference>
<protein>
    <recommendedName>
        <fullName evidence="1">Phage tail collar domain-containing protein</fullName>
    </recommendedName>
</protein>
<reference evidence="2" key="1">
    <citation type="submission" date="2021-02" db="EMBL/GenBank/DDBJ databases">
        <authorList>
            <person name="Nowell W R."/>
        </authorList>
    </citation>
    <scope>NUCLEOTIDE SEQUENCE</scope>
</reference>
<dbReference type="InterPro" id="IPR011083">
    <property type="entry name" value="Phage_tail_collar_dom"/>
</dbReference>
<dbReference type="Pfam" id="PF07484">
    <property type="entry name" value="Collar"/>
    <property type="match status" value="1"/>
</dbReference>
<organism evidence="2 3">
    <name type="scientific">Adineta ricciae</name>
    <name type="common">Rotifer</name>
    <dbReference type="NCBI Taxonomy" id="249248"/>
    <lineage>
        <taxon>Eukaryota</taxon>
        <taxon>Metazoa</taxon>
        <taxon>Spiralia</taxon>
        <taxon>Gnathifera</taxon>
        <taxon>Rotifera</taxon>
        <taxon>Eurotatoria</taxon>
        <taxon>Bdelloidea</taxon>
        <taxon>Adinetida</taxon>
        <taxon>Adinetidae</taxon>
        <taxon>Adineta</taxon>
    </lineage>
</organism>
<dbReference type="Proteomes" id="UP000663828">
    <property type="component" value="Unassembled WGS sequence"/>
</dbReference>
<name>A0A816HBL7_ADIRI</name>
<feature type="non-terminal residue" evidence="2">
    <location>
        <position position="382"/>
    </location>
</feature>
<sequence length="382" mass="41184">TIVVGMENAQKTIIDAGHFNETWSSSDLHPDRITSELSKVFTKNVSDTEQHSTSDKYFSVNKEKLNELISSSSKEGGGGVSFLGFSANGKGSSTSSSKNTFYDKLLQTDHQKYSKDEIVKLLSEQQADFSWEGEKLVPKSFHVYKTSDLTDNLQVALVAKQITIDKNQSAIIRHVSTMNSPTTTGSSQHTPTLLTGEVKIYSGRMHPPAPWLICNGSAVSRIVYQRLFATIGSTYGSGDGITTFNLPDLRGRVPIGLDASGVRTTVAAAQLPSHSHNVGSISMSSTGGHYHTINDPGHNHGGSTGASGFLNGNGRWHAGKDGWRIAEGTHSHSIPTGRTGISVNYAGDHSHTLSGYTGPVGNGEQFSIMQPYQTMNYIIYTD</sequence>
<feature type="domain" description="Phage tail collar" evidence="1">
    <location>
        <begin position="196"/>
        <end position="254"/>
    </location>
</feature>
<evidence type="ECO:0000259" key="1">
    <source>
        <dbReference type="Pfam" id="PF07484"/>
    </source>
</evidence>
<gene>
    <name evidence="2" type="ORF">XAT740_LOCUS61354</name>
</gene>
<keyword evidence="3" id="KW-1185">Reference proteome</keyword>
<dbReference type="InterPro" id="IPR037053">
    <property type="entry name" value="Phage_tail_collar_dom_sf"/>
</dbReference>
<accession>A0A816HBL7</accession>
<evidence type="ECO:0000313" key="2">
    <source>
        <dbReference type="EMBL" id="CAF1684002.1"/>
    </source>
</evidence>
<evidence type="ECO:0000313" key="3">
    <source>
        <dbReference type="Proteomes" id="UP000663828"/>
    </source>
</evidence>
<comment type="caution">
    <text evidence="2">The sequence shown here is derived from an EMBL/GenBank/DDBJ whole genome shotgun (WGS) entry which is preliminary data.</text>
</comment>
<dbReference type="AlphaFoldDB" id="A0A816HBL7"/>
<dbReference type="Gene3D" id="3.90.1340.10">
    <property type="entry name" value="Phage tail collar domain"/>
    <property type="match status" value="1"/>
</dbReference>
<dbReference type="SUPFAM" id="SSF88874">
    <property type="entry name" value="Receptor-binding domain of short tail fibre protein gp12"/>
    <property type="match status" value="1"/>
</dbReference>
<proteinExistence type="predicted"/>